<proteinExistence type="predicted"/>
<dbReference type="Gene3D" id="3.40.50.10540">
    <property type="entry name" value="Crotonobetainyl-coa:carnitine coa-transferase, domain 1"/>
    <property type="match status" value="1"/>
</dbReference>
<name>A0ABN6N2V8_9BACT</name>
<dbReference type="GO" id="GO:0016740">
    <property type="term" value="F:transferase activity"/>
    <property type="evidence" value="ECO:0007669"/>
    <property type="project" value="UniProtKB-KW"/>
</dbReference>
<evidence type="ECO:0000313" key="1">
    <source>
        <dbReference type="EMBL" id="BDG07276.1"/>
    </source>
</evidence>
<dbReference type="PANTHER" id="PTHR48228:SF5">
    <property type="entry name" value="ALPHA-METHYLACYL-COA RACEMASE"/>
    <property type="match status" value="1"/>
</dbReference>
<dbReference type="InterPro" id="IPR023606">
    <property type="entry name" value="CoA-Trfase_III_dom_1_sf"/>
</dbReference>
<evidence type="ECO:0000313" key="2">
    <source>
        <dbReference type="Proteomes" id="UP001162734"/>
    </source>
</evidence>
<accession>A0ABN6N2V8</accession>
<keyword evidence="1" id="KW-0808">Transferase</keyword>
<sequence>MLADLGADVVKLEDPDGGDYLRALPPLAGAESGYFHALNRNKRSLALDLGAPGGAAAFLKLARTFDVVVESFRPGVLDRLGCGWEALRAASPAAILCSITGYGQTGPYRDLAGHDLDYCALAGVLARNGPPEAPLPLGVPVADLAGGAWPAVAGILAALHRRQASGVGARVDVSMTEGALSLLALAHGGAAAGEPLGRGEGGLDGRRACYGVYRAADGRFVALAALEPRFFRRFCEAVGRPELAARQLDGDGPRAELEAVFAARTRDEWAAFGREHDVCLAPVLEPAESREDPQLRARGAFLEVPTPREGRAMPGVATPVRLDGATAPLRPAPRLGEHGDEVLREAGFDPEEVASLRAAGALAPSSA</sequence>
<keyword evidence="2" id="KW-1185">Reference proteome</keyword>
<dbReference type="Pfam" id="PF02515">
    <property type="entry name" value="CoA_transf_3"/>
    <property type="match status" value="1"/>
</dbReference>
<dbReference type="InterPro" id="IPR003673">
    <property type="entry name" value="CoA-Trfase_fam_III"/>
</dbReference>
<protein>
    <submittedName>
        <fullName evidence="1">CoA transferase</fullName>
    </submittedName>
</protein>
<dbReference type="InterPro" id="IPR050509">
    <property type="entry name" value="CoA-transferase_III"/>
</dbReference>
<dbReference type="Proteomes" id="UP001162734">
    <property type="component" value="Chromosome"/>
</dbReference>
<dbReference type="InterPro" id="IPR044855">
    <property type="entry name" value="CoA-Trfase_III_dom3_sf"/>
</dbReference>
<gene>
    <name evidence="1" type="ORF">AMPC_03890</name>
</gene>
<organism evidence="1 2">
    <name type="scientific">Anaeromyxobacter paludicola</name>
    <dbReference type="NCBI Taxonomy" id="2918171"/>
    <lineage>
        <taxon>Bacteria</taxon>
        <taxon>Pseudomonadati</taxon>
        <taxon>Myxococcota</taxon>
        <taxon>Myxococcia</taxon>
        <taxon>Myxococcales</taxon>
        <taxon>Cystobacterineae</taxon>
        <taxon>Anaeromyxobacteraceae</taxon>
        <taxon>Anaeromyxobacter</taxon>
    </lineage>
</organism>
<reference evidence="2" key="1">
    <citation type="journal article" date="2022" name="Int. J. Syst. Evol. Microbiol.">
        <title>Anaeromyxobacter oryzae sp. nov., Anaeromyxobacter diazotrophicus sp. nov. and Anaeromyxobacter paludicola sp. nov., isolated from paddy soils.</title>
        <authorList>
            <person name="Itoh H."/>
            <person name="Xu Z."/>
            <person name="Mise K."/>
            <person name="Masuda Y."/>
            <person name="Ushijima N."/>
            <person name="Hayakawa C."/>
            <person name="Shiratori Y."/>
            <person name="Senoo K."/>
        </authorList>
    </citation>
    <scope>NUCLEOTIDE SEQUENCE [LARGE SCALE GENOMIC DNA]</scope>
    <source>
        <strain evidence="2">Red630</strain>
    </source>
</reference>
<dbReference type="EMBL" id="AP025592">
    <property type="protein sequence ID" value="BDG07276.1"/>
    <property type="molecule type" value="Genomic_DNA"/>
</dbReference>
<dbReference type="PANTHER" id="PTHR48228">
    <property type="entry name" value="SUCCINYL-COA--D-CITRAMALATE COA-TRANSFERASE"/>
    <property type="match status" value="1"/>
</dbReference>
<dbReference type="Gene3D" id="3.30.1540.10">
    <property type="entry name" value="formyl-coa transferase, domain 3"/>
    <property type="match status" value="1"/>
</dbReference>
<dbReference type="SUPFAM" id="SSF89796">
    <property type="entry name" value="CoA-transferase family III (CaiB/BaiF)"/>
    <property type="match status" value="1"/>
</dbReference>